<feature type="compositionally biased region" description="Acidic residues" evidence="1">
    <location>
        <begin position="1"/>
        <end position="25"/>
    </location>
</feature>
<proteinExistence type="predicted"/>
<keyword evidence="3" id="KW-1185">Reference proteome</keyword>
<reference evidence="2 3" key="1">
    <citation type="submission" date="2024-02" db="EMBL/GenBank/DDBJ databases">
        <title>High-quality chromosome-scale genome assembly of Pensacola bahiagrass (Paspalum notatum Flugge var. saurae).</title>
        <authorList>
            <person name="Vega J.M."/>
            <person name="Podio M."/>
            <person name="Orjuela J."/>
            <person name="Siena L.A."/>
            <person name="Pessino S.C."/>
            <person name="Combes M.C."/>
            <person name="Mariac C."/>
            <person name="Albertini E."/>
            <person name="Pupilli F."/>
            <person name="Ortiz J.P.A."/>
            <person name="Leblanc O."/>
        </authorList>
    </citation>
    <scope>NUCLEOTIDE SEQUENCE [LARGE SCALE GENOMIC DNA]</scope>
    <source>
        <strain evidence="2">R1</strain>
        <tissue evidence="2">Leaf</tissue>
    </source>
</reference>
<evidence type="ECO:0000256" key="1">
    <source>
        <dbReference type="SAM" id="MobiDB-lite"/>
    </source>
</evidence>
<feature type="region of interest" description="Disordered" evidence="1">
    <location>
        <begin position="1"/>
        <end position="38"/>
    </location>
</feature>
<evidence type="ECO:0000313" key="3">
    <source>
        <dbReference type="Proteomes" id="UP001341281"/>
    </source>
</evidence>
<accession>A0AAQ3X2K2</accession>
<sequence length="67" mass="7474">MHIDPANEELPQEQPLIEEPEDEQVENPQPNSECIVEDANPNEEGTEFLFCACVGGGPCHHQEWEGS</sequence>
<dbReference type="EMBL" id="CP144751">
    <property type="protein sequence ID" value="WVZ83593.1"/>
    <property type="molecule type" value="Genomic_DNA"/>
</dbReference>
<gene>
    <name evidence="2" type="ORF">U9M48_030724</name>
</gene>
<dbReference type="Proteomes" id="UP001341281">
    <property type="component" value="Chromosome 07"/>
</dbReference>
<organism evidence="2 3">
    <name type="scientific">Paspalum notatum var. saurae</name>
    <dbReference type="NCBI Taxonomy" id="547442"/>
    <lineage>
        <taxon>Eukaryota</taxon>
        <taxon>Viridiplantae</taxon>
        <taxon>Streptophyta</taxon>
        <taxon>Embryophyta</taxon>
        <taxon>Tracheophyta</taxon>
        <taxon>Spermatophyta</taxon>
        <taxon>Magnoliopsida</taxon>
        <taxon>Liliopsida</taxon>
        <taxon>Poales</taxon>
        <taxon>Poaceae</taxon>
        <taxon>PACMAD clade</taxon>
        <taxon>Panicoideae</taxon>
        <taxon>Andropogonodae</taxon>
        <taxon>Paspaleae</taxon>
        <taxon>Paspalinae</taxon>
        <taxon>Paspalum</taxon>
    </lineage>
</organism>
<evidence type="ECO:0000313" key="2">
    <source>
        <dbReference type="EMBL" id="WVZ83593.1"/>
    </source>
</evidence>
<protein>
    <submittedName>
        <fullName evidence="2">Uncharacterized protein</fullName>
    </submittedName>
</protein>
<name>A0AAQ3X2K2_PASNO</name>
<dbReference type="AlphaFoldDB" id="A0AAQ3X2K2"/>